<name>A0ACC1HI06_9FUNG</name>
<organism evidence="1 2">
    <name type="scientific">Spiromyces aspiralis</name>
    <dbReference type="NCBI Taxonomy" id="68401"/>
    <lineage>
        <taxon>Eukaryota</taxon>
        <taxon>Fungi</taxon>
        <taxon>Fungi incertae sedis</taxon>
        <taxon>Zoopagomycota</taxon>
        <taxon>Kickxellomycotina</taxon>
        <taxon>Kickxellomycetes</taxon>
        <taxon>Kickxellales</taxon>
        <taxon>Kickxellaceae</taxon>
        <taxon>Spiromyces</taxon>
    </lineage>
</organism>
<reference evidence="1" key="1">
    <citation type="submission" date="2022-06" db="EMBL/GenBank/DDBJ databases">
        <title>Phylogenomic reconstructions and comparative analyses of Kickxellomycotina fungi.</title>
        <authorList>
            <person name="Reynolds N.K."/>
            <person name="Stajich J.E."/>
            <person name="Barry K."/>
            <person name="Grigoriev I.V."/>
            <person name="Crous P."/>
            <person name="Smith M.E."/>
        </authorList>
    </citation>
    <scope>NUCLEOTIDE SEQUENCE</scope>
    <source>
        <strain evidence="1">RSA 2271</strain>
    </source>
</reference>
<keyword evidence="2" id="KW-1185">Reference proteome</keyword>
<accession>A0ACC1HI06</accession>
<proteinExistence type="predicted"/>
<protein>
    <submittedName>
        <fullName evidence="1">Uncharacterized protein</fullName>
    </submittedName>
</protein>
<gene>
    <name evidence="1" type="ORF">EV182_005035</name>
</gene>
<evidence type="ECO:0000313" key="2">
    <source>
        <dbReference type="Proteomes" id="UP001145114"/>
    </source>
</evidence>
<dbReference type="Proteomes" id="UP001145114">
    <property type="component" value="Unassembled WGS sequence"/>
</dbReference>
<sequence>MGRRHDISQARPRQLPPVGGVQARPRWLWPQRRDQKLADRLGPSQRRLMGTATLALRSSSNNKSGGKAEGPSDGKGGSVAMFAFEKTLQDLIETQPQVFKPIQPAPLFWTKLSPVTSSLHRPPAAATTSSYGDDRRMMQWEDYFNPDFLEFPPQGHSLRLDGNSATDGAPTEMMSELKQALESEICERAGDRGRSLLSGEDAEFDKVQVKLLELSECVDPVELYRFIDREFDGLAIAAPASRHYPKLMIGIIDMARKFGHLGLVYYLYLRCRYDLPLESQLKVLSGEVYEQLIKGAWDLGNDALMIERFLIDMISTGVLASQSLKLTLGEIMRELRLDFRLSDWANQLLQFERKLQFE</sequence>
<comment type="caution">
    <text evidence="1">The sequence shown here is derived from an EMBL/GenBank/DDBJ whole genome shotgun (WGS) entry which is preliminary data.</text>
</comment>
<dbReference type="EMBL" id="JAMZIH010006825">
    <property type="protein sequence ID" value="KAJ1673539.1"/>
    <property type="molecule type" value="Genomic_DNA"/>
</dbReference>
<evidence type="ECO:0000313" key="1">
    <source>
        <dbReference type="EMBL" id="KAJ1673539.1"/>
    </source>
</evidence>